<proteinExistence type="predicted"/>
<evidence type="ECO:0000313" key="2">
    <source>
        <dbReference type="Proteomes" id="UP000076727"/>
    </source>
</evidence>
<dbReference type="EMBL" id="KV429081">
    <property type="protein sequence ID" value="KZT66969.1"/>
    <property type="molecule type" value="Genomic_DNA"/>
</dbReference>
<sequence>MTFRCISHPMGNSLHRPCLARRCPQDAKPLPQPIGESSSCCVDDAVHLLSLARLRAIGLLPGWIAIGHWCAIHLVTANSGCVWLTCAYGSTTLFHDLPRSPRGTDLDDFGRGSRCHTSHGHSGCHTGDFHRHFRTPETQEKSGSLVNCG</sequence>
<reference evidence="1 2" key="1">
    <citation type="journal article" date="2016" name="Mol. Biol. Evol.">
        <title>Comparative Genomics of Early-Diverging Mushroom-Forming Fungi Provides Insights into the Origins of Lignocellulose Decay Capabilities.</title>
        <authorList>
            <person name="Nagy L.G."/>
            <person name="Riley R."/>
            <person name="Tritt A."/>
            <person name="Adam C."/>
            <person name="Daum C."/>
            <person name="Floudas D."/>
            <person name="Sun H."/>
            <person name="Yadav J.S."/>
            <person name="Pangilinan J."/>
            <person name="Larsson K.H."/>
            <person name="Matsuura K."/>
            <person name="Barry K."/>
            <person name="Labutti K."/>
            <person name="Kuo R."/>
            <person name="Ohm R.A."/>
            <person name="Bhattacharya S.S."/>
            <person name="Shirouzu T."/>
            <person name="Yoshinaga Y."/>
            <person name="Martin F.M."/>
            <person name="Grigoriev I.V."/>
            <person name="Hibbett D.S."/>
        </authorList>
    </citation>
    <scope>NUCLEOTIDE SEQUENCE [LARGE SCALE GENOMIC DNA]</scope>
    <source>
        <strain evidence="1 2">L-15889</strain>
    </source>
</reference>
<dbReference type="Proteomes" id="UP000076727">
    <property type="component" value="Unassembled WGS sequence"/>
</dbReference>
<accession>A0A165NH90</accession>
<dbReference type="AlphaFoldDB" id="A0A165NH90"/>
<protein>
    <submittedName>
        <fullName evidence="1">Uncharacterized protein</fullName>
    </submittedName>
</protein>
<name>A0A165NH90_9APHY</name>
<evidence type="ECO:0000313" key="1">
    <source>
        <dbReference type="EMBL" id="KZT66969.1"/>
    </source>
</evidence>
<organism evidence="1 2">
    <name type="scientific">Daedalea quercina L-15889</name>
    <dbReference type="NCBI Taxonomy" id="1314783"/>
    <lineage>
        <taxon>Eukaryota</taxon>
        <taxon>Fungi</taxon>
        <taxon>Dikarya</taxon>
        <taxon>Basidiomycota</taxon>
        <taxon>Agaricomycotina</taxon>
        <taxon>Agaricomycetes</taxon>
        <taxon>Polyporales</taxon>
        <taxon>Fomitopsis</taxon>
    </lineage>
</organism>
<keyword evidence="2" id="KW-1185">Reference proteome</keyword>
<gene>
    <name evidence="1" type="ORF">DAEQUDRAFT_425621</name>
</gene>